<dbReference type="STRING" id="2074.BG845_05725"/>
<accession>A0A1Y2MN52</accession>
<organism evidence="2 3">
    <name type="scientific">Pseudonocardia autotrophica</name>
    <name type="common">Amycolata autotrophica</name>
    <name type="synonym">Nocardia autotrophica</name>
    <dbReference type="NCBI Taxonomy" id="2074"/>
    <lineage>
        <taxon>Bacteria</taxon>
        <taxon>Bacillati</taxon>
        <taxon>Actinomycetota</taxon>
        <taxon>Actinomycetes</taxon>
        <taxon>Pseudonocardiales</taxon>
        <taxon>Pseudonocardiaceae</taxon>
        <taxon>Pseudonocardia</taxon>
    </lineage>
</organism>
<proteinExistence type="predicted"/>
<name>A0A1Y2MN52_PSEAH</name>
<dbReference type="Proteomes" id="UP000194360">
    <property type="component" value="Unassembled WGS sequence"/>
</dbReference>
<evidence type="ECO:0000313" key="3">
    <source>
        <dbReference type="Proteomes" id="UP000194360"/>
    </source>
</evidence>
<feature type="region of interest" description="Disordered" evidence="1">
    <location>
        <begin position="1"/>
        <end position="133"/>
    </location>
</feature>
<dbReference type="AlphaFoldDB" id="A0A1Y2MN52"/>
<evidence type="ECO:0000256" key="1">
    <source>
        <dbReference type="SAM" id="MobiDB-lite"/>
    </source>
</evidence>
<protein>
    <submittedName>
        <fullName evidence="2">Uncharacterized protein</fullName>
    </submittedName>
</protein>
<evidence type="ECO:0000313" key="2">
    <source>
        <dbReference type="EMBL" id="OSY35888.1"/>
    </source>
</evidence>
<gene>
    <name evidence="2" type="ORF">BG845_05725</name>
</gene>
<reference evidence="2 3" key="1">
    <citation type="submission" date="2016-09" db="EMBL/GenBank/DDBJ databases">
        <title>Pseudonocardia autotrophica DSM535, a candidate organism with high potential of specific P450 cytochromes.</title>
        <authorList>
            <person name="Grumaz C."/>
            <person name="Vainshtein Y."/>
            <person name="Kirstahler P."/>
            <person name="Sohn K."/>
        </authorList>
    </citation>
    <scope>NUCLEOTIDE SEQUENCE [LARGE SCALE GENOMIC DNA]</scope>
    <source>
        <strain evidence="2 3">DSM 535</strain>
    </source>
</reference>
<dbReference type="EMBL" id="MIGB01000045">
    <property type="protein sequence ID" value="OSY35888.1"/>
    <property type="molecule type" value="Genomic_DNA"/>
</dbReference>
<comment type="caution">
    <text evidence="2">The sequence shown here is derived from an EMBL/GenBank/DDBJ whole genome shotgun (WGS) entry which is preliminary data.</text>
</comment>
<dbReference type="RefSeq" id="WP_085915834.1">
    <property type="nucleotide sequence ID" value="NZ_AP018920.1"/>
</dbReference>
<feature type="compositionally biased region" description="Low complexity" evidence="1">
    <location>
        <begin position="65"/>
        <end position="88"/>
    </location>
</feature>
<keyword evidence="3" id="KW-1185">Reference proteome</keyword>
<sequence length="179" mass="17783">MSETPSRKPRHALSDTGPSVPVQHGPWDGAGADVTPRASVPEQAVSPEAGDFPVADRHTAVPEQAPAGDRPAAAPDRAGAPGDPGDAPTQALPVIPRPRTDGTPSVARLPEPIRPGPVREATAGAPRVPGLPDLPSTVRPVLPAALGAATALLLTLGVVAGVNGAPDPAPAPPAPVSEP</sequence>
<dbReference type="OrthoDB" id="3579884at2"/>